<feature type="transmembrane region" description="Helical" evidence="1">
    <location>
        <begin position="56"/>
        <end position="76"/>
    </location>
</feature>
<dbReference type="EMBL" id="WIXE01008588">
    <property type="protein sequence ID" value="KAK5979181.1"/>
    <property type="molecule type" value="Genomic_DNA"/>
</dbReference>
<organism evidence="2 3">
    <name type="scientific">Trichostrongylus colubriformis</name>
    <name type="common">Black scour worm</name>
    <dbReference type="NCBI Taxonomy" id="6319"/>
    <lineage>
        <taxon>Eukaryota</taxon>
        <taxon>Metazoa</taxon>
        <taxon>Ecdysozoa</taxon>
        <taxon>Nematoda</taxon>
        <taxon>Chromadorea</taxon>
        <taxon>Rhabditida</taxon>
        <taxon>Rhabditina</taxon>
        <taxon>Rhabditomorpha</taxon>
        <taxon>Strongyloidea</taxon>
        <taxon>Trichostrongylidae</taxon>
        <taxon>Trichostrongylus</taxon>
    </lineage>
</organism>
<evidence type="ECO:0000256" key="1">
    <source>
        <dbReference type="SAM" id="Phobius"/>
    </source>
</evidence>
<keyword evidence="3" id="KW-1185">Reference proteome</keyword>
<dbReference type="InterPro" id="IPR012435">
    <property type="entry name" value="TMEM144"/>
</dbReference>
<sequence>RNSPWINTKAALPSMLSGAIFAIAMTSFVVAIDILDAANSRDSLTRSVQWHQGRRNLTILTVAYGFTLLGVALMTLSREVTTP</sequence>
<keyword evidence="1" id="KW-0812">Transmembrane</keyword>
<comment type="caution">
    <text evidence="2">The sequence shown here is derived from an EMBL/GenBank/DDBJ whole genome shotgun (WGS) entry which is preliminary data.</text>
</comment>
<gene>
    <name evidence="2" type="ORF">GCK32_022037</name>
</gene>
<dbReference type="Pfam" id="PF07857">
    <property type="entry name" value="TMEM144"/>
    <property type="match status" value="1"/>
</dbReference>
<keyword evidence="1" id="KW-1133">Transmembrane helix</keyword>
<feature type="non-terminal residue" evidence="2">
    <location>
        <position position="1"/>
    </location>
</feature>
<name>A0AAN8FI40_TRICO</name>
<proteinExistence type="predicted"/>
<evidence type="ECO:0000313" key="2">
    <source>
        <dbReference type="EMBL" id="KAK5979181.1"/>
    </source>
</evidence>
<dbReference type="AlphaFoldDB" id="A0AAN8FI40"/>
<evidence type="ECO:0000313" key="3">
    <source>
        <dbReference type="Proteomes" id="UP001331761"/>
    </source>
</evidence>
<feature type="transmembrane region" description="Helical" evidence="1">
    <location>
        <begin position="12"/>
        <end position="35"/>
    </location>
</feature>
<keyword evidence="1" id="KW-0472">Membrane</keyword>
<reference evidence="2 3" key="1">
    <citation type="submission" date="2019-10" db="EMBL/GenBank/DDBJ databases">
        <title>Assembly and Annotation for the nematode Trichostrongylus colubriformis.</title>
        <authorList>
            <person name="Martin J."/>
        </authorList>
    </citation>
    <scope>NUCLEOTIDE SEQUENCE [LARGE SCALE GENOMIC DNA]</scope>
    <source>
        <strain evidence="2">G859</strain>
        <tissue evidence="2">Whole worm</tissue>
    </source>
</reference>
<dbReference type="Proteomes" id="UP001331761">
    <property type="component" value="Unassembled WGS sequence"/>
</dbReference>
<protein>
    <submittedName>
        <fullName evidence="2">Uncharacterized protein</fullName>
    </submittedName>
</protein>
<accession>A0AAN8FI40</accession>